<name>A0A177MVA5_9GAMM</name>
<dbReference type="STRING" id="980561.A1359_18715"/>
<evidence type="ECO:0000313" key="5">
    <source>
        <dbReference type="Proteomes" id="UP000078476"/>
    </source>
</evidence>
<dbReference type="Gene3D" id="3.40.50.300">
    <property type="entry name" value="P-loop containing nucleotide triphosphate hydrolases"/>
    <property type="match status" value="1"/>
</dbReference>
<dbReference type="InterPro" id="IPR000863">
    <property type="entry name" value="Sulfotransferase_dom"/>
</dbReference>
<keyword evidence="2" id="KW-0808">Transferase</keyword>
<feature type="domain" description="Sulfotransferase" evidence="3">
    <location>
        <begin position="43"/>
        <end position="206"/>
    </location>
</feature>
<comment type="similarity">
    <text evidence="1">Belongs to the sulfotransferase 1 family.</text>
</comment>
<evidence type="ECO:0000313" key="4">
    <source>
        <dbReference type="EMBL" id="OAI09648.1"/>
    </source>
</evidence>
<dbReference type="EMBL" id="LUUI01000170">
    <property type="protein sequence ID" value="OAI09648.1"/>
    <property type="molecule type" value="Genomic_DNA"/>
</dbReference>
<gene>
    <name evidence="4" type="ORF">A1359_18715</name>
</gene>
<evidence type="ECO:0000256" key="2">
    <source>
        <dbReference type="ARBA" id="ARBA00022679"/>
    </source>
</evidence>
<comment type="caution">
    <text evidence="4">The sequence shown here is derived from an EMBL/GenBank/DDBJ whole genome shotgun (WGS) entry which is preliminary data.</text>
</comment>
<evidence type="ECO:0000256" key="1">
    <source>
        <dbReference type="ARBA" id="ARBA00005771"/>
    </source>
</evidence>
<accession>A0A177MVA5</accession>
<dbReference type="PANTHER" id="PTHR11783">
    <property type="entry name" value="SULFOTRANSFERASE SULT"/>
    <property type="match status" value="1"/>
</dbReference>
<dbReference type="Pfam" id="PF00685">
    <property type="entry name" value="Sulfotransfer_1"/>
    <property type="match status" value="1"/>
</dbReference>
<dbReference type="Proteomes" id="UP000078476">
    <property type="component" value="Unassembled WGS sequence"/>
</dbReference>
<reference evidence="4 5" key="1">
    <citation type="submission" date="2016-03" db="EMBL/GenBank/DDBJ databases">
        <authorList>
            <person name="Ploux O."/>
        </authorList>
    </citation>
    <scope>NUCLEOTIDE SEQUENCE [LARGE SCALE GENOMIC DNA]</scope>
    <source>
        <strain evidence="4 5">R-45370</strain>
    </source>
</reference>
<dbReference type="InterPro" id="IPR027417">
    <property type="entry name" value="P-loop_NTPase"/>
</dbReference>
<sequence length="213" mass="24967">MIGDALEIPKRDIYVRPGFDLFEIAKHPWYMGVENFDFPIKSIIKSHELPNSSLIDFDARYIHLVRDGRDVVVSKWFFEKDFCVKNGITSLFDKNFDEYVEEVAQEWTKYVLDWMNQGVITIYYEDFLSAPEKYLDVLLKQVSDFHVQESVLKEVVSKHTKKNSSESLSKIFKHNTFVRKGISGDWKNHFSKKNIESFDSVARDAMLLLGYES</sequence>
<protein>
    <recommendedName>
        <fullName evidence="3">Sulfotransferase domain-containing protein</fullName>
    </recommendedName>
</protein>
<organism evidence="4 5">
    <name type="scientific">Methylomonas lenta</name>
    <dbReference type="NCBI Taxonomy" id="980561"/>
    <lineage>
        <taxon>Bacteria</taxon>
        <taxon>Pseudomonadati</taxon>
        <taxon>Pseudomonadota</taxon>
        <taxon>Gammaproteobacteria</taxon>
        <taxon>Methylococcales</taxon>
        <taxon>Methylococcaceae</taxon>
        <taxon>Methylomonas</taxon>
    </lineage>
</organism>
<keyword evidence="5" id="KW-1185">Reference proteome</keyword>
<dbReference type="AlphaFoldDB" id="A0A177MVA5"/>
<dbReference type="SUPFAM" id="SSF52540">
    <property type="entry name" value="P-loop containing nucleoside triphosphate hydrolases"/>
    <property type="match status" value="1"/>
</dbReference>
<evidence type="ECO:0000259" key="3">
    <source>
        <dbReference type="Pfam" id="PF00685"/>
    </source>
</evidence>
<proteinExistence type="inferred from homology"/>
<dbReference type="GO" id="GO:0008146">
    <property type="term" value="F:sulfotransferase activity"/>
    <property type="evidence" value="ECO:0007669"/>
    <property type="project" value="InterPro"/>
</dbReference>